<organism evidence="3">
    <name type="scientific">Timema californicum</name>
    <name type="common">California timema</name>
    <name type="synonym">Walking stick</name>
    <dbReference type="NCBI Taxonomy" id="61474"/>
    <lineage>
        <taxon>Eukaryota</taxon>
        <taxon>Metazoa</taxon>
        <taxon>Ecdysozoa</taxon>
        <taxon>Arthropoda</taxon>
        <taxon>Hexapoda</taxon>
        <taxon>Insecta</taxon>
        <taxon>Pterygota</taxon>
        <taxon>Neoptera</taxon>
        <taxon>Polyneoptera</taxon>
        <taxon>Phasmatodea</taxon>
        <taxon>Timematodea</taxon>
        <taxon>Timematoidea</taxon>
        <taxon>Timematidae</taxon>
        <taxon>Timema</taxon>
    </lineage>
</organism>
<keyword evidence="2" id="KW-0812">Transmembrane</keyword>
<dbReference type="PANTHER" id="PTHR20992:SF12">
    <property type="entry name" value="IP07646P"/>
    <property type="match status" value="1"/>
</dbReference>
<accession>A0A7R9JBW6</accession>
<dbReference type="EMBL" id="OE184114">
    <property type="protein sequence ID" value="CAD7576327.1"/>
    <property type="molecule type" value="Genomic_DNA"/>
</dbReference>
<reference evidence="3" key="1">
    <citation type="submission" date="2020-11" db="EMBL/GenBank/DDBJ databases">
        <authorList>
            <person name="Tran Van P."/>
        </authorList>
    </citation>
    <scope>NUCLEOTIDE SEQUENCE</scope>
</reference>
<evidence type="ECO:0000313" key="3">
    <source>
        <dbReference type="EMBL" id="CAD7576327.1"/>
    </source>
</evidence>
<protein>
    <submittedName>
        <fullName evidence="3">(California timema) hypothetical protein</fullName>
    </submittedName>
</protein>
<dbReference type="AlphaFoldDB" id="A0A7R9JBW6"/>
<feature type="region of interest" description="Disordered" evidence="1">
    <location>
        <begin position="104"/>
        <end position="125"/>
    </location>
</feature>
<keyword evidence="2" id="KW-0472">Membrane</keyword>
<dbReference type="PANTHER" id="PTHR20992">
    <property type="entry name" value="AT15442P-RELATED"/>
    <property type="match status" value="1"/>
</dbReference>
<name>A0A7R9JBW6_TIMCA</name>
<gene>
    <name evidence="3" type="ORF">TCMB3V08_LOCUS8898</name>
</gene>
<proteinExistence type="predicted"/>
<feature type="transmembrane region" description="Helical" evidence="2">
    <location>
        <begin position="48"/>
        <end position="74"/>
    </location>
</feature>
<dbReference type="InterPro" id="IPR005240">
    <property type="entry name" value="DUF389"/>
</dbReference>
<keyword evidence="2" id="KW-1133">Transmembrane helix</keyword>
<evidence type="ECO:0000256" key="2">
    <source>
        <dbReference type="SAM" id="Phobius"/>
    </source>
</evidence>
<evidence type="ECO:0000256" key="1">
    <source>
        <dbReference type="SAM" id="MobiDB-lite"/>
    </source>
</evidence>
<sequence>MYLGVLWGLATIMHIYPEVKLPYVKGEPLDSNVTSYKMMYSDHLPNELTAMGIISFCLTIINIACIFITALIVLKIKEVAAPYTSSPDLRRFWEYDIRMARENNRSSSMQSSGAHGANKQAVGPTGQTNSEFIIISTYTDSMQSSGAQGANKQ</sequence>